<gene>
    <name evidence="2" type="ORF">E1163_03635</name>
</gene>
<keyword evidence="3" id="KW-1185">Reference proteome</keyword>
<dbReference type="EMBL" id="SMLW01000352">
    <property type="protein sequence ID" value="MTI24030.1"/>
    <property type="molecule type" value="Genomic_DNA"/>
</dbReference>
<evidence type="ECO:0000313" key="2">
    <source>
        <dbReference type="EMBL" id="MTI24030.1"/>
    </source>
</evidence>
<protein>
    <submittedName>
        <fullName evidence="2">Type I addiction module toxin, SymE family</fullName>
    </submittedName>
</protein>
<accession>A0ABW9RM99</accession>
<dbReference type="Proteomes" id="UP000798808">
    <property type="component" value="Unassembled WGS sequence"/>
</dbReference>
<sequence>MKKTRILKIHERIRFNKWSQTSVPEIRLCGKWLKEAGFNEEDNVEVKISKGVMILKLV</sequence>
<dbReference type="RefSeq" id="WP_155169564.1">
    <property type="nucleotide sequence ID" value="NZ_BAAAFL010000015.1"/>
</dbReference>
<evidence type="ECO:0000313" key="3">
    <source>
        <dbReference type="Proteomes" id="UP000798808"/>
    </source>
</evidence>
<dbReference type="Pfam" id="PF08845">
    <property type="entry name" value="SymE_toxin"/>
    <property type="match status" value="1"/>
</dbReference>
<reference evidence="2 3" key="1">
    <citation type="submission" date="2019-02" db="EMBL/GenBank/DDBJ databases">
        <authorList>
            <person name="Goldberg S.R."/>
            <person name="Haltli B.A."/>
            <person name="Correa H."/>
            <person name="Russell K.G."/>
        </authorList>
    </citation>
    <scope>NUCLEOTIDE SEQUENCE [LARGE SCALE GENOMIC DNA]</scope>
    <source>
        <strain evidence="2 3">JCM 16186</strain>
    </source>
</reference>
<proteinExistence type="predicted"/>
<dbReference type="InterPro" id="IPR014944">
    <property type="entry name" value="Toxin_SymE-like"/>
</dbReference>
<organism evidence="2 3">
    <name type="scientific">Fulvivirga kasyanovii</name>
    <dbReference type="NCBI Taxonomy" id="396812"/>
    <lineage>
        <taxon>Bacteria</taxon>
        <taxon>Pseudomonadati</taxon>
        <taxon>Bacteroidota</taxon>
        <taxon>Cytophagia</taxon>
        <taxon>Cytophagales</taxon>
        <taxon>Fulvivirgaceae</taxon>
        <taxon>Fulvivirga</taxon>
    </lineage>
</organism>
<evidence type="ECO:0000259" key="1">
    <source>
        <dbReference type="Pfam" id="PF08845"/>
    </source>
</evidence>
<name>A0ABW9RM99_9BACT</name>
<feature type="domain" description="Toxin SymE-like" evidence="1">
    <location>
        <begin position="16"/>
        <end position="55"/>
    </location>
</feature>
<comment type="caution">
    <text evidence="2">The sequence shown here is derived from an EMBL/GenBank/DDBJ whole genome shotgun (WGS) entry which is preliminary data.</text>
</comment>